<reference evidence="8 9" key="1">
    <citation type="journal article" date="2011" name="J. Bacteriol.">
        <title>Genome sequence of Microbacterium testaceum StLB037, an N-acylhomoserine lactone-degrading bacterium isolated from potato leaves.</title>
        <authorList>
            <person name="Morohoshi T."/>
            <person name="Wang W.-Z."/>
            <person name="Someya N."/>
            <person name="Ikeda T."/>
        </authorList>
    </citation>
    <scope>NUCLEOTIDE SEQUENCE [LARGE SCALE GENOMIC DNA]</scope>
    <source>
        <strain evidence="8 9">StLB037</strain>
    </source>
</reference>
<dbReference type="GO" id="GO:0005886">
    <property type="term" value="C:plasma membrane"/>
    <property type="evidence" value="ECO:0007669"/>
    <property type="project" value="TreeGrafter"/>
</dbReference>
<organism evidence="8 9">
    <name type="scientific">Microbacterium testaceum (strain StLB037)</name>
    <dbReference type="NCBI Taxonomy" id="979556"/>
    <lineage>
        <taxon>Bacteria</taxon>
        <taxon>Bacillati</taxon>
        <taxon>Actinomycetota</taxon>
        <taxon>Actinomycetes</taxon>
        <taxon>Micrococcales</taxon>
        <taxon>Microbacteriaceae</taxon>
        <taxon>Microbacterium</taxon>
    </lineage>
</organism>
<evidence type="ECO:0000259" key="7">
    <source>
        <dbReference type="Pfam" id="PF04138"/>
    </source>
</evidence>
<evidence type="ECO:0000256" key="6">
    <source>
        <dbReference type="SAM" id="Phobius"/>
    </source>
</evidence>
<comment type="subcellular location">
    <subcellularLocation>
        <location evidence="1">Membrane</location>
        <topology evidence="1">Multi-pass membrane protein</topology>
    </subcellularLocation>
</comment>
<evidence type="ECO:0000313" key="9">
    <source>
        <dbReference type="Proteomes" id="UP000008975"/>
    </source>
</evidence>
<feature type="transmembrane region" description="Helical" evidence="6">
    <location>
        <begin position="20"/>
        <end position="40"/>
    </location>
</feature>
<dbReference type="eggNOG" id="COG2246">
    <property type="taxonomic scope" value="Bacteria"/>
</dbReference>
<keyword evidence="3 6" id="KW-0812">Transmembrane</keyword>
<dbReference type="InterPro" id="IPR051401">
    <property type="entry name" value="GtrA_CellWall_Glycosyl"/>
</dbReference>
<evidence type="ECO:0000256" key="1">
    <source>
        <dbReference type="ARBA" id="ARBA00004141"/>
    </source>
</evidence>
<dbReference type="HOGENOM" id="CLU_083873_4_2_11"/>
<name>E8NF58_MICTS</name>
<dbReference type="GO" id="GO:0000271">
    <property type="term" value="P:polysaccharide biosynthetic process"/>
    <property type="evidence" value="ECO:0007669"/>
    <property type="project" value="InterPro"/>
</dbReference>
<dbReference type="STRING" id="979556.MTES_0948"/>
<dbReference type="KEGG" id="mts:MTES_0948"/>
<feature type="transmembrane region" description="Helical" evidence="6">
    <location>
        <begin position="123"/>
        <end position="142"/>
    </location>
</feature>
<evidence type="ECO:0000256" key="5">
    <source>
        <dbReference type="ARBA" id="ARBA00023136"/>
    </source>
</evidence>
<feature type="transmembrane region" description="Helical" evidence="6">
    <location>
        <begin position="84"/>
        <end position="103"/>
    </location>
</feature>
<keyword evidence="4 6" id="KW-1133">Transmembrane helix</keyword>
<evidence type="ECO:0000256" key="3">
    <source>
        <dbReference type="ARBA" id="ARBA00022692"/>
    </source>
</evidence>
<evidence type="ECO:0000313" key="8">
    <source>
        <dbReference type="EMBL" id="BAJ73912.1"/>
    </source>
</evidence>
<feature type="transmembrane region" description="Helical" evidence="6">
    <location>
        <begin position="46"/>
        <end position="63"/>
    </location>
</feature>
<gene>
    <name evidence="8" type="ordered locus">MTES_0948</name>
</gene>
<dbReference type="RefSeq" id="WP_013584039.1">
    <property type="nucleotide sequence ID" value="NC_015125.1"/>
</dbReference>
<evidence type="ECO:0000256" key="4">
    <source>
        <dbReference type="ARBA" id="ARBA00022989"/>
    </source>
</evidence>
<protein>
    <submittedName>
        <fullName evidence="8">Predicted membrane protein</fullName>
    </submittedName>
</protein>
<dbReference type="PANTHER" id="PTHR38459">
    <property type="entry name" value="PROPHAGE BACTOPRENOL-LINKED GLUCOSE TRANSLOCASE HOMOLOG"/>
    <property type="match status" value="1"/>
</dbReference>
<dbReference type="AlphaFoldDB" id="E8NF58"/>
<evidence type="ECO:0000256" key="2">
    <source>
        <dbReference type="ARBA" id="ARBA00009399"/>
    </source>
</evidence>
<accession>E8NF58</accession>
<reference key="2">
    <citation type="submission" date="2011-02" db="EMBL/GenBank/DDBJ databases">
        <title>Genome sequence of Microbacterium testaceum StLB037.</title>
        <authorList>
            <person name="Morohoshi T."/>
            <person name="Wang W.Z."/>
            <person name="Someya N."/>
            <person name="Ikeda T."/>
        </authorList>
    </citation>
    <scope>NUCLEOTIDE SEQUENCE</scope>
    <source>
        <strain>StLB037</strain>
    </source>
</reference>
<dbReference type="Proteomes" id="UP000008975">
    <property type="component" value="Chromosome"/>
</dbReference>
<dbReference type="Pfam" id="PF04138">
    <property type="entry name" value="GtrA_DPMS_TM"/>
    <property type="match status" value="1"/>
</dbReference>
<dbReference type="PANTHER" id="PTHR38459:SF1">
    <property type="entry name" value="PROPHAGE BACTOPRENOL-LINKED GLUCOSE TRANSLOCASE HOMOLOG"/>
    <property type="match status" value="1"/>
</dbReference>
<keyword evidence="5 6" id="KW-0472">Membrane</keyword>
<proteinExistence type="inferred from homology"/>
<feature type="domain" description="GtrA/DPMS transmembrane" evidence="7">
    <location>
        <begin position="19"/>
        <end position="142"/>
    </location>
</feature>
<dbReference type="InterPro" id="IPR007267">
    <property type="entry name" value="GtrA_DPMS_TM"/>
</dbReference>
<comment type="similarity">
    <text evidence="2">Belongs to the GtrA family.</text>
</comment>
<dbReference type="EMBL" id="AP012052">
    <property type="protein sequence ID" value="BAJ73912.1"/>
    <property type="molecule type" value="Genomic_DNA"/>
</dbReference>
<sequence>MTLVGRSRNLRRAGALSARFLIVGAISTAIEVAAFNLLLLAGFGPVAAKVIASLIALVNAYVGNRQWAFRSRSRAGAGRQMVRFLIVNAVCTAIGAGSVWLGVQALNALFGDAGPAGLNIVNLASIAAVTVIRFFLYHYVVFPREATMPGPDEGSGRLAP</sequence>
<dbReference type="OrthoDB" id="9807815at2"/>